<keyword evidence="4" id="KW-1185">Reference proteome</keyword>
<dbReference type="SUPFAM" id="SSF52402">
    <property type="entry name" value="Adenine nucleotide alpha hydrolases-like"/>
    <property type="match status" value="2"/>
</dbReference>
<dbReference type="Pfam" id="PF00582">
    <property type="entry name" value="Usp"/>
    <property type="match status" value="2"/>
</dbReference>
<dbReference type="Gene3D" id="3.40.50.12370">
    <property type="match status" value="1"/>
</dbReference>
<dbReference type="Proteomes" id="UP000184543">
    <property type="component" value="Unassembled WGS sequence"/>
</dbReference>
<dbReference type="OrthoDB" id="9788959at2"/>
<evidence type="ECO:0000313" key="3">
    <source>
        <dbReference type="EMBL" id="SHJ35552.1"/>
    </source>
</evidence>
<dbReference type="RefSeq" id="WP_072994085.1">
    <property type="nucleotide sequence ID" value="NZ_FQYU01000004.1"/>
</dbReference>
<evidence type="ECO:0000259" key="2">
    <source>
        <dbReference type="Pfam" id="PF00582"/>
    </source>
</evidence>
<accession>A0A1M6IM45</accession>
<dbReference type="PANTHER" id="PTHR46268:SF6">
    <property type="entry name" value="UNIVERSAL STRESS PROTEIN UP12"/>
    <property type="match status" value="1"/>
</dbReference>
<dbReference type="CDD" id="cd00293">
    <property type="entry name" value="USP-like"/>
    <property type="match status" value="1"/>
</dbReference>
<dbReference type="InterPro" id="IPR006015">
    <property type="entry name" value="Universal_stress_UspA"/>
</dbReference>
<dbReference type="PRINTS" id="PR01438">
    <property type="entry name" value="UNVRSLSTRESS"/>
</dbReference>
<evidence type="ECO:0000256" key="1">
    <source>
        <dbReference type="ARBA" id="ARBA00008791"/>
    </source>
</evidence>
<organism evidence="3 4">
    <name type="scientific">Pseudozobellia thermophila</name>
    <dbReference type="NCBI Taxonomy" id="192903"/>
    <lineage>
        <taxon>Bacteria</taxon>
        <taxon>Pseudomonadati</taxon>
        <taxon>Bacteroidota</taxon>
        <taxon>Flavobacteriia</taxon>
        <taxon>Flavobacteriales</taxon>
        <taxon>Flavobacteriaceae</taxon>
        <taxon>Pseudozobellia</taxon>
    </lineage>
</organism>
<dbReference type="PANTHER" id="PTHR46268">
    <property type="entry name" value="STRESS RESPONSE PROTEIN NHAX"/>
    <property type="match status" value="1"/>
</dbReference>
<evidence type="ECO:0000313" key="4">
    <source>
        <dbReference type="Proteomes" id="UP000184543"/>
    </source>
</evidence>
<sequence length="279" mass="31950">MKNILIPTDFSNNAWNAITYGMELFKKKPCTFYIINVHTIAAYPGGEAAMYMPPEVIEESILHENKEKLDKVLHEIERLPTNTKHTFHTEALYGFFTDLVKEQVKKKNIDLIIMGTKGASGLRAVSLGSNTGNVITKVPCAVLAVPEDAEYKNPKEIGFPTDFQLNYNTQVMKQIRDFAVFHKSALRFLYVSSKKDGLTTSQSKNREFLKTYFAEIEHSFHTLTGKKLDEAVQHFVESRELDMIVMVAKNLNFLERILFRPTVEKISYHTKVPFLVLHE</sequence>
<dbReference type="EMBL" id="FQYU01000004">
    <property type="protein sequence ID" value="SHJ35552.1"/>
    <property type="molecule type" value="Genomic_DNA"/>
</dbReference>
<dbReference type="AlphaFoldDB" id="A0A1M6IM45"/>
<dbReference type="STRING" id="192903.SAMN04488513_10444"/>
<proteinExistence type="inferred from homology"/>
<dbReference type="InterPro" id="IPR006016">
    <property type="entry name" value="UspA"/>
</dbReference>
<protein>
    <submittedName>
        <fullName evidence="3">Nucleotide-binding universal stress protein, UspA family</fullName>
    </submittedName>
</protein>
<name>A0A1M6IM45_9FLAO</name>
<feature type="domain" description="UspA" evidence="2">
    <location>
        <begin position="1"/>
        <end position="146"/>
    </location>
</feature>
<gene>
    <name evidence="3" type="ORF">SAMN04488513_10444</name>
</gene>
<reference evidence="4" key="1">
    <citation type="submission" date="2016-11" db="EMBL/GenBank/DDBJ databases">
        <authorList>
            <person name="Varghese N."/>
            <person name="Submissions S."/>
        </authorList>
    </citation>
    <scope>NUCLEOTIDE SEQUENCE [LARGE SCALE GENOMIC DNA]</scope>
    <source>
        <strain evidence="4">DSM 19858</strain>
    </source>
</reference>
<feature type="domain" description="UspA" evidence="2">
    <location>
        <begin position="213"/>
        <end position="278"/>
    </location>
</feature>
<comment type="similarity">
    <text evidence="1">Belongs to the universal stress protein A family.</text>
</comment>